<dbReference type="JaponicusDB" id="SJAG_04269"/>
<evidence type="ECO:0000313" key="3">
    <source>
        <dbReference type="Proteomes" id="UP000001744"/>
    </source>
</evidence>
<dbReference type="AlphaFoldDB" id="B6K6D9"/>
<dbReference type="RefSeq" id="XP_002175386.1">
    <property type="nucleotide sequence ID" value="XM_002175350.1"/>
</dbReference>
<name>B6K6D9_SCHJY</name>
<dbReference type="GeneID" id="7052531"/>
<evidence type="ECO:0000256" key="1">
    <source>
        <dbReference type="SAM" id="MobiDB-lite"/>
    </source>
</evidence>
<dbReference type="VEuPathDB" id="FungiDB:SJAG_04269"/>
<protein>
    <submittedName>
        <fullName evidence="2">Uncharacterized protein</fullName>
    </submittedName>
</protein>
<feature type="region of interest" description="Disordered" evidence="1">
    <location>
        <begin position="56"/>
        <end position="86"/>
    </location>
</feature>
<evidence type="ECO:0000313" key="2">
    <source>
        <dbReference type="EMBL" id="EEB09093.1"/>
    </source>
</evidence>
<organism evidence="2 3">
    <name type="scientific">Schizosaccharomyces japonicus (strain yFS275 / FY16936)</name>
    <name type="common">Fission yeast</name>
    <dbReference type="NCBI Taxonomy" id="402676"/>
    <lineage>
        <taxon>Eukaryota</taxon>
        <taxon>Fungi</taxon>
        <taxon>Dikarya</taxon>
        <taxon>Ascomycota</taxon>
        <taxon>Taphrinomycotina</taxon>
        <taxon>Schizosaccharomycetes</taxon>
        <taxon>Schizosaccharomycetales</taxon>
        <taxon>Schizosaccharomycetaceae</taxon>
        <taxon>Schizosaccharomyces</taxon>
    </lineage>
</organism>
<dbReference type="HOGENOM" id="CLU_2499157_0_0_1"/>
<gene>
    <name evidence="2" type="ORF">SJAG_04269</name>
</gene>
<dbReference type="Proteomes" id="UP000001744">
    <property type="component" value="Unassembled WGS sequence"/>
</dbReference>
<dbReference type="EMBL" id="KE651167">
    <property type="protein sequence ID" value="EEB09093.1"/>
    <property type="molecule type" value="Genomic_DNA"/>
</dbReference>
<reference evidence="2 3" key="1">
    <citation type="journal article" date="2011" name="Science">
        <title>Comparative functional genomics of the fission yeasts.</title>
        <authorList>
            <person name="Rhind N."/>
            <person name="Chen Z."/>
            <person name="Yassour M."/>
            <person name="Thompson D.A."/>
            <person name="Haas B.J."/>
            <person name="Habib N."/>
            <person name="Wapinski I."/>
            <person name="Roy S."/>
            <person name="Lin M.F."/>
            <person name="Heiman D.I."/>
            <person name="Young S.K."/>
            <person name="Furuya K."/>
            <person name="Guo Y."/>
            <person name="Pidoux A."/>
            <person name="Chen H.M."/>
            <person name="Robbertse B."/>
            <person name="Goldberg J.M."/>
            <person name="Aoki K."/>
            <person name="Bayne E.H."/>
            <person name="Berlin A.M."/>
            <person name="Desjardins C.A."/>
            <person name="Dobbs E."/>
            <person name="Dukaj L."/>
            <person name="Fan L."/>
            <person name="FitzGerald M.G."/>
            <person name="French C."/>
            <person name="Gujja S."/>
            <person name="Hansen K."/>
            <person name="Keifenheim D."/>
            <person name="Levin J.Z."/>
            <person name="Mosher R.A."/>
            <person name="Mueller C.A."/>
            <person name="Pfiffner J."/>
            <person name="Priest M."/>
            <person name="Russ C."/>
            <person name="Smialowska A."/>
            <person name="Swoboda P."/>
            <person name="Sykes S.M."/>
            <person name="Vaughn M."/>
            <person name="Vengrova S."/>
            <person name="Yoder R."/>
            <person name="Zeng Q."/>
            <person name="Allshire R."/>
            <person name="Baulcombe D."/>
            <person name="Birren B.W."/>
            <person name="Brown W."/>
            <person name="Ekwall K."/>
            <person name="Kellis M."/>
            <person name="Leatherwood J."/>
            <person name="Levin H."/>
            <person name="Margalit H."/>
            <person name="Martienssen R."/>
            <person name="Nieduszynski C.A."/>
            <person name="Spatafora J.W."/>
            <person name="Friedman N."/>
            <person name="Dalgaard J.Z."/>
            <person name="Baumann P."/>
            <person name="Niki H."/>
            <person name="Regev A."/>
            <person name="Nusbaum C."/>
        </authorList>
    </citation>
    <scope>NUCLEOTIDE SEQUENCE [LARGE SCALE GENOMIC DNA]</scope>
    <source>
        <strain evidence="3">yFS275 / FY16936</strain>
    </source>
</reference>
<keyword evidence="3" id="KW-1185">Reference proteome</keyword>
<proteinExistence type="predicted"/>
<accession>B6K6D9</accession>
<sequence>MKKKAPSKNQDGRVVSSCVRVLTNKLRIKRTKTPFIGYQFFPVQGLMATNAVHPKPRTRDPVPTGGLCGKAHVPEDDAGSKLSLSI</sequence>